<dbReference type="AlphaFoldDB" id="A0A1V2DRT7"/>
<organism evidence="1 2">
    <name type="scientific">Marinobacter lutaoensis</name>
    <dbReference type="NCBI Taxonomy" id="135739"/>
    <lineage>
        <taxon>Bacteria</taxon>
        <taxon>Pseudomonadati</taxon>
        <taxon>Pseudomonadota</taxon>
        <taxon>Gammaproteobacteria</taxon>
        <taxon>Pseudomonadales</taxon>
        <taxon>Marinobacteraceae</taxon>
        <taxon>Marinobacter</taxon>
    </lineage>
</organism>
<dbReference type="EMBL" id="MSCW01000007">
    <property type="protein sequence ID" value="ONF43303.1"/>
    <property type="molecule type" value="Genomic_DNA"/>
</dbReference>
<protein>
    <submittedName>
        <fullName evidence="1">Uncharacterized protein</fullName>
    </submittedName>
</protein>
<proteinExistence type="predicted"/>
<evidence type="ECO:0000313" key="1">
    <source>
        <dbReference type="EMBL" id="ONF43303.1"/>
    </source>
</evidence>
<accession>A0A1V2DRT7</accession>
<dbReference type="RefSeq" id="WP_027853069.1">
    <property type="nucleotide sequence ID" value="NZ_MSCW01000007.1"/>
</dbReference>
<comment type="caution">
    <text evidence="1">The sequence shown here is derived from an EMBL/GenBank/DDBJ whole genome shotgun (WGS) entry which is preliminary data.</text>
</comment>
<keyword evidence="2" id="KW-1185">Reference proteome</keyword>
<dbReference type="OrthoDB" id="6058064at2"/>
<gene>
    <name evidence="1" type="ORF">BTO32_11515</name>
</gene>
<reference evidence="1 2" key="1">
    <citation type="submission" date="2016-12" db="EMBL/GenBank/DDBJ databases">
        <title>Marinobacter lutaoensis whole genome sequencing.</title>
        <authorList>
            <person name="Verma A."/>
            <person name="Krishnamurthi S."/>
        </authorList>
    </citation>
    <scope>NUCLEOTIDE SEQUENCE [LARGE SCALE GENOMIC DNA]</scope>
    <source>
        <strain evidence="1 2">T5054</strain>
    </source>
</reference>
<sequence>MSLSLHDAQTLSIGELAGVHPEDLLRLQQEADAELRKAKRLKEWVEGAIALKYDQRVQALRQQLSKETGTVHFDDDGVRVTADLPKKPVWDQRKLAEIAQRIAASGDDPGEFLEITYRVAERKYTAWPESLRKAFEPARTLKTGKPIFRLSTAEEK</sequence>
<dbReference type="STRING" id="135739.BTO32_11515"/>
<name>A0A1V2DRT7_9GAMM</name>
<dbReference type="Proteomes" id="UP000189339">
    <property type="component" value="Unassembled WGS sequence"/>
</dbReference>
<evidence type="ECO:0000313" key="2">
    <source>
        <dbReference type="Proteomes" id="UP000189339"/>
    </source>
</evidence>